<dbReference type="Proteomes" id="UP001153678">
    <property type="component" value="Unassembled WGS sequence"/>
</dbReference>
<comment type="caution">
    <text evidence="2">The sequence shown here is derived from an EMBL/GenBank/DDBJ whole genome shotgun (WGS) entry which is preliminary data.</text>
</comment>
<organism evidence="2 3">
    <name type="scientific">Funneliformis geosporum</name>
    <dbReference type="NCBI Taxonomy" id="1117311"/>
    <lineage>
        <taxon>Eukaryota</taxon>
        <taxon>Fungi</taxon>
        <taxon>Fungi incertae sedis</taxon>
        <taxon>Mucoromycota</taxon>
        <taxon>Glomeromycotina</taxon>
        <taxon>Glomeromycetes</taxon>
        <taxon>Glomerales</taxon>
        <taxon>Glomeraceae</taxon>
        <taxon>Funneliformis</taxon>
    </lineage>
</organism>
<evidence type="ECO:0000256" key="1">
    <source>
        <dbReference type="SAM" id="MobiDB-lite"/>
    </source>
</evidence>
<evidence type="ECO:0000313" key="3">
    <source>
        <dbReference type="Proteomes" id="UP001153678"/>
    </source>
</evidence>
<accession>A0A9W4T4L8</accession>
<feature type="non-terminal residue" evidence="2">
    <location>
        <position position="57"/>
    </location>
</feature>
<protein>
    <submittedName>
        <fullName evidence="2">573_t:CDS:1</fullName>
    </submittedName>
</protein>
<keyword evidence="3" id="KW-1185">Reference proteome</keyword>
<sequence>MPVKHKQNVQSGNKKKSRKTIIIDSDTEVENEDDGKENKLTSIFNELEYWKKDLALK</sequence>
<dbReference type="AlphaFoldDB" id="A0A9W4T4L8"/>
<evidence type="ECO:0000313" key="2">
    <source>
        <dbReference type="EMBL" id="CAI2192364.1"/>
    </source>
</evidence>
<reference evidence="2" key="1">
    <citation type="submission" date="2022-08" db="EMBL/GenBank/DDBJ databases">
        <authorList>
            <person name="Kallberg Y."/>
            <person name="Tangrot J."/>
            <person name="Rosling A."/>
        </authorList>
    </citation>
    <scope>NUCLEOTIDE SEQUENCE</scope>
    <source>
        <strain evidence="2">Wild A</strain>
    </source>
</reference>
<feature type="region of interest" description="Disordered" evidence="1">
    <location>
        <begin position="1"/>
        <end position="21"/>
    </location>
</feature>
<proteinExistence type="predicted"/>
<gene>
    <name evidence="2" type="ORF">FWILDA_LOCUS15541</name>
</gene>
<dbReference type="OrthoDB" id="2326103at2759"/>
<name>A0A9W4T4L8_9GLOM</name>
<feature type="compositionally biased region" description="Basic residues" evidence="1">
    <location>
        <begin position="1"/>
        <end position="19"/>
    </location>
</feature>
<dbReference type="EMBL" id="CAMKVN010008285">
    <property type="protein sequence ID" value="CAI2192364.1"/>
    <property type="molecule type" value="Genomic_DNA"/>
</dbReference>